<dbReference type="Proteomes" id="UP000621799">
    <property type="component" value="Unassembled WGS sequence"/>
</dbReference>
<protein>
    <recommendedName>
        <fullName evidence="8">Galactose-1-phosphate uridylyltransferase</fullName>
        <ecNumber evidence="8">2.7.7.12</ecNumber>
    </recommendedName>
</protein>
<keyword evidence="5 10" id="KW-0862">Zinc</keyword>
<evidence type="ECO:0000313" key="14">
    <source>
        <dbReference type="Proteomes" id="UP000621799"/>
    </source>
</evidence>
<keyword evidence="4 10" id="KW-0479">Metal-binding</keyword>
<evidence type="ECO:0000259" key="12">
    <source>
        <dbReference type="Pfam" id="PF02744"/>
    </source>
</evidence>
<dbReference type="EC" id="2.7.7.12" evidence="8"/>
<name>A0A928VSJ0_9CYAN</name>
<keyword evidence="7" id="KW-0119">Carbohydrate metabolism</keyword>
<dbReference type="Pfam" id="PF01087">
    <property type="entry name" value="GalP_UDP_transf"/>
    <property type="match status" value="1"/>
</dbReference>
<evidence type="ECO:0000256" key="10">
    <source>
        <dbReference type="PIRSR" id="PIRSR000808-3"/>
    </source>
</evidence>
<dbReference type="GO" id="GO:0008270">
    <property type="term" value="F:zinc ion binding"/>
    <property type="evidence" value="ECO:0007669"/>
    <property type="project" value="InterPro"/>
</dbReference>
<accession>A0A928VSJ0</accession>
<comment type="caution">
    <text evidence="13">The sequence shown here is derived from an EMBL/GenBank/DDBJ whole genome shotgun (WGS) entry which is preliminary data.</text>
</comment>
<dbReference type="PIRSF" id="PIRSF000808">
    <property type="entry name" value="GalT"/>
    <property type="match status" value="1"/>
</dbReference>
<keyword evidence="2" id="KW-0808">Transferase</keyword>
<evidence type="ECO:0000256" key="4">
    <source>
        <dbReference type="ARBA" id="ARBA00022723"/>
    </source>
</evidence>
<feature type="active site" description="Tele-UMP-histidine intermediate" evidence="9">
    <location>
        <position position="169"/>
    </location>
</feature>
<dbReference type="GO" id="GO:0008108">
    <property type="term" value="F:UDP-glucose:hexose-1-phosphate uridylyltransferase activity"/>
    <property type="evidence" value="ECO:0007669"/>
    <property type="project" value="UniProtKB-UniRule"/>
</dbReference>
<evidence type="ECO:0000256" key="6">
    <source>
        <dbReference type="ARBA" id="ARBA00023144"/>
    </source>
</evidence>
<evidence type="ECO:0000256" key="5">
    <source>
        <dbReference type="ARBA" id="ARBA00022833"/>
    </source>
</evidence>
<dbReference type="InterPro" id="IPR036265">
    <property type="entry name" value="HIT-like_sf"/>
</dbReference>
<dbReference type="InterPro" id="IPR005849">
    <property type="entry name" value="GalP_Utransf_N"/>
</dbReference>
<dbReference type="EMBL" id="JADEXN010000006">
    <property type="protein sequence ID" value="MBE9039336.1"/>
    <property type="molecule type" value="Genomic_DNA"/>
</dbReference>
<dbReference type="InterPro" id="IPR001937">
    <property type="entry name" value="GalP_UDPtransf1"/>
</dbReference>
<feature type="binding site" evidence="10">
    <location>
        <position position="50"/>
    </location>
    <ligand>
        <name>Zn(2+)</name>
        <dbReference type="ChEBI" id="CHEBI:29105"/>
    </ligand>
</feature>
<evidence type="ECO:0000256" key="7">
    <source>
        <dbReference type="ARBA" id="ARBA00023277"/>
    </source>
</evidence>
<feature type="binding site" evidence="10">
    <location>
        <position position="116"/>
    </location>
    <ligand>
        <name>Zn(2+)</name>
        <dbReference type="ChEBI" id="CHEBI:29105"/>
    </ligand>
</feature>
<feature type="binding site" evidence="10">
    <location>
        <position position="47"/>
    </location>
    <ligand>
        <name>Zn(2+)</name>
        <dbReference type="ChEBI" id="CHEBI:29105"/>
    </ligand>
</feature>
<proteinExistence type="inferred from homology"/>
<dbReference type="AlphaFoldDB" id="A0A928VSJ0"/>
<comment type="similarity">
    <text evidence="1">Belongs to the galactose-1-phosphate uridylyltransferase type 1 family.</text>
</comment>
<evidence type="ECO:0000313" key="13">
    <source>
        <dbReference type="EMBL" id="MBE9039336.1"/>
    </source>
</evidence>
<sequence length="333" mass="38676">MEESGQIRLNKATREWVIYAPSRRKRPQDFQQRSQEKPTLVNRVASCPFCEDGQHQSELILLELLDPDGKGWQTRTIVNKFPALTPDNSTQRSEAGIYMAMASYGQHEVVIESPDHHQTIATMPLAQVEILIETYHQRYMTLMEDPNNMMAIIFRNHGRGGGASLRHPHSQIIATGFVPRNRRIQEEEAQRYFDQWGRCVYCDILEFERHERKRAIEENDSFFAFVPFAAEVPFEIWILPKQHKADFGCISPREKSDFASILKNMLLKLYEKLNDPDYNWAIYTAARYKAEEPQVHWFCQIRPRLTTPAGFEMGSGISINPSLPEIDADFLKR</sequence>
<dbReference type="PANTHER" id="PTHR42763">
    <property type="entry name" value="ADP-GLUCOSE PHOSPHORYLASE"/>
    <property type="match status" value="1"/>
</dbReference>
<feature type="domain" description="Galactose-1-phosphate uridyl transferase N-terminal" evidence="11">
    <location>
        <begin position="6"/>
        <end position="179"/>
    </location>
</feature>
<dbReference type="Gene3D" id="3.30.428.10">
    <property type="entry name" value="HIT-like"/>
    <property type="match status" value="2"/>
</dbReference>
<evidence type="ECO:0000256" key="3">
    <source>
        <dbReference type="ARBA" id="ARBA00022695"/>
    </source>
</evidence>
<comment type="cofactor">
    <cofactor evidence="10">
        <name>Zn(2+)</name>
        <dbReference type="ChEBI" id="CHEBI:29105"/>
    </cofactor>
    <text evidence="10">Binds 1 zinc ion per subunit.</text>
</comment>
<dbReference type="InterPro" id="IPR005850">
    <property type="entry name" value="GalP_Utransf_C"/>
</dbReference>
<keyword evidence="3 13" id="KW-0548">Nucleotidyltransferase</keyword>
<dbReference type="Pfam" id="PF02744">
    <property type="entry name" value="GalP_UDP_tr_C"/>
    <property type="match status" value="1"/>
</dbReference>
<evidence type="ECO:0000259" key="11">
    <source>
        <dbReference type="Pfam" id="PF01087"/>
    </source>
</evidence>
<feature type="binding site" evidence="10">
    <location>
        <position position="167"/>
    </location>
    <ligand>
        <name>Zn(2+)</name>
        <dbReference type="ChEBI" id="CHEBI:29105"/>
    </ligand>
</feature>
<evidence type="ECO:0000256" key="9">
    <source>
        <dbReference type="PIRSR" id="PIRSR000808-1"/>
    </source>
</evidence>
<organism evidence="13 14">
    <name type="scientific">Zarconia navalis LEGE 11467</name>
    <dbReference type="NCBI Taxonomy" id="1828826"/>
    <lineage>
        <taxon>Bacteria</taxon>
        <taxon>Bacillati</taxon>
        <taxon>Cyanobacteriota</taxon>
        <taxon>Cyanophyceae</taxon>
        <taxon>Oscillatoriophycideae</taxon>
        <taxon>Oscillatoriales</taxon>
        <taxon>Oscillatoriales incertae sedis</taxon>
        <taxon>Zarconia</taxon>
        <taxon>Zarconia navalis</taxon>
    </lineage>
</organism>
<evidence type="ECO:0000256" key="1">
    <source>
        <dbReference type="ARBA" id="ARBA00010951"/>
    </source>
</evidence>
<evidence type="ECO:0000256" key="8">
    <source>
        <dbReference type="NCBIfam" id="TIGR00209"/>
    </source>
</evidence>
<dbReference type="InterPro" id="IPR053177">
    <property type="entry name" value="ADP-glucose_phosphorylase"/>
</dbReference>
<evidence type="ECO:0000256" key="2">
    <source>
        <dbReference type="ARBA" id="ARBA00022679"/>
    </source>
</evidence>
<keyword evidence="14" id="KW-1185">Reference proteome</keyword>
<dbReference type="SUPFAM" id="SSF54197">
    <property type="entry name" value="HIT-like"/>
    <property type="match status" value="2"/>
</dbReference>
<keyword evidence="6" id="KW-0299">Galactose metabolism</keyword>
<dbReference type="NCBIfam" id="TIGR00209">
    <property type="entry name" value="galT_1"/>
    <property type="match status" value="1"/>
</dbReference>
<gene>
    <name evidence="13" type="primary">galT</name>
    <name evidence="13" type="ORF">IQ235_00815</name>
</gene>
<feature type="domain" description="Galactose-1-phosphate uridyl transferase C-terminal" evidence="12">
    <location>
        <begin position="187"/>
        <end position="298"/>
    </location>
</feature>
<dbReference type="PANTHER" id="PTHR42763:SF2">
    <property type="entry name" value="ADP-GLUCOSE PHOSPHORYLASE"/>
    <property type="match status" value="1"/>
</dbReference>
<dbReference type="GO" id="GO:0006012">
    <property type="term" value="P:galactose metabolic process"/>
    <property type="evidence" value="ECO:0007669"/>
    <property type="project" value="UniProtKB-UniRule"/>
</dbReference>
<reference evidence="13" key="1">
    <citation type="submission" date="2020-10" db="EMBL/GenBank/DDBJ databases">
        <authorList>
            <person name="Castelo-Branco R."/>
            <person name="Eusebio N."/>
            <person name="Adriana R."/>
            <person name="Vieira A."/>
            <person name="Brugerolle De Fraissinette N."/>
            <person name="Rezende De Castro R."/>
            <person name="Schneider M.P."/>
            <person name="Vasconcelos V."/>
            <person name="Leao P.N."/>
        </authorList>
    </citation>
    <scope>NUCLEOTIDE SEQUENCE</scope>
    <source>
        <strain evidence="13">LEGE 11467</strain>
    </source>
</reference>